<dbReference type="EMBL" id="JAGPXD010000006">
    <property type="protein sequence ID" value="KAH7349321.1"/>
    <property type="molecule type" value="Genomic_DNA"/>
</dbReference>
<keyword evidence="4" id="KW-1185">Reference proteome</keyword>
<feature type="region of interest" description="Disordered" evidence="1">
    <location>
        <begin position="591"/>
        <end position="613"/>
    </location>
</feature>
<dbReference type="InterPro" id="IPR051061">
    <property type="entry name" value="Zinc_finger_trans_reg"/>
</dbReference>
<feature type="domain" description="C2H2-type" evidence="2">
    <location>
        <begin position="487"/>
        <end position="512"/>
    </location>
</feature>
<organism evidence="3 4">
    <name type="scientific">Plectosphaerella cucumerina</name>
    <dbReference type="NCBI Taxonomy" id="40658"/>
    <lineage>
        <taxon>Eukaryota</taxon>
        <taxon>Fungi</taxon>
        <taxon>Dikarya</taxon>
        <taxon>Ascomycota</taxon>
        <taxon>Pezizomycotina</taxon>
        <taxon>Sordariomycetes</taxon>
        <taxon>Hypocreomycetidae</taxon>
        <taxon>Glomerellales</taxon>
        <taxon>Plectosphaerellaceae</taxon>
        <taxon>Plectosphaerella</taxon>
    </lineage>
</organism>
<comment type="caution">
    <text evidence="3">The sequence shown here is derived from an EMBL/GenBank/DDBJ whole genome shotgun (WGS) entry which is preliminary data.</text>
</comment>
<feature type="compositionally biased region" description="Low complexity" evidence="1">
    <location>
        <begin position="141"/>
        <end position="150"/>
    </location>
</feature>
<protein>
    <recommendedName>
        <fullName evidence="2">C2H2-type domain-containing protein</fullName>
    </recommendedName>
</protein>
<reference evidence="3" key="1">
    <citation type="journal article" date="2021" name="Nat. Commun.">
        <title>Genetic determinants of endophytism in the Arabidopsis root mycobiome.</title>
        <authorList>
            <person name="Mesny F."/>
            <person name="Miyauchi S."/>
            <person name="Thiergart T."/>
            <person name="Pickel B."/>
            <person name="Atanasova L."/>
            <person name="Karlsson M."/>
            <person name="Huettel B."/>
            <person name="Barry K.W."/>
            <person name="Haridas S."/>
            <person name="Chen C."/>
            <person name="Bauer D."/>
            <person name="Andreopoulos W."/>
            <person name="Pangilinan J."/>
            <person name="LaButti K."/>
            <person name="Riley R."/>
            <person name="Lipzen A."/>
            <person name="Clum A."/>
            <person name="Drula E."/>
            <person name="Henrissat B."/>
            <person name="Kohler A."/>
            <person name="Grigoriev I.V."/>
            <person name="Martin F.M."/>
            <person name="Hacquard S."/>
        </authorList>
    </citation>
    <scope>NUCLEOTIDE SEQUENCE</scope>
    <source>
        <strain evidence="3">MPI-CAGE-AT-0016</strain>
    </source>
</reference>
<gene>
    <name evidence="3" type="ORF">B0T11DRAFT_342629</name>
</gene>
<name>A0A8K0T7D0_9PEZI</name>
<dbReference type="Proteomes" id="UP000813385">
    <property type="component" value="Unassembled WGS sequence"/>
</dbReference>
<dbReference type="PANTHER" id="PTHR46179:SF19">
    <property type="entry name" value="C2H2 FINGER DOMAIN TRANSCRIPTION FACTOR (EUROFUNG)-RELATED"/>
    <property type="match status" value="1"/>
</dbReference>
<dbReference type="GO" id="GO:0005634">
    <property type="term" value="C:nucleus"/>
    <property type="evidence" value="ECO:0007669"/>
    <property type="project" value="TreeGrafter"/>
</dbReference>
<dbReference type="InterPro" id="IPR036236">
    <property type="entry name" value="Znf_C2H2_sf"/>
</dbReference>
<evidence type="ECO:0000256" key="1">
    <source>
        <dbReference type="SAM" id="MobiDB-lite"/>
    </source>
</evidence>
<feature type="domain" description="C2H2-type" evidence="2">
    <location>
        <begin position="552"/>
        <end position="577"/>
    </location>
</feature>
<proteinExistence type="predicted"/>
<dbReference type="CDD" id="cd00303">
    <property type="entry name" value="retropepsin_like"/>
    <property type="match status" value="2"/>
</dbReference>
<dbReference type="InterPro" id="IPR021109">
    <property type="entry name" value="Peptidase_aspartic_dom_sf"/>
</dbReference>
<feature type="region of interest" description="Disordered" evidence="1">
    <location>
        <begin position="121"/>
        <end position="157"/>
    </location>
</feature>
<dbReference type="AlphaFoldDB" id="A0A8K0T7D0"/>
<evidence type="ECO:0000259" key="2">
    <source>
        <dbReference type="SMART" id="SM00355"/>
    </source>
</evidence>
<feature type="domain" description="C2H2-type" evidence="2">
    <location>
        <begin position="518"/>
        <end position="547"/>
    </location>
</feature>
<dbReference type="InterPro" id="IPR013087">
    <property type="entry name" value="Znf_C2H2_type"/>
</dbReference>
<accession>A0A8K0T7D0</accession>
<dbReference type="PANTHER" id="PTHR46179">
    <property type="entry name" value="ZINC FINGER PROTEIN"/>
    <property type="match status" value="1"/>
</dbReference>
<dbReference type="Gene3D" id="3.30.160.60">
    <property type="entry name" value="Classic Zinc Finger"/>
    <property type="match status" value="1"/>
</dbReference>
<sequence>MEANYEERYTYNQSPRLIAVNPTLLPVPSEGWNEDYTSGLDIPQEVEEFATEHDGYDADIQSVEVLPWQFEEINGYQATNQACGIKRPMVVDSPSNLDVKRQYDGRSSLVIEIPRENSLPRLVLHSPGEQSGSQEEPDWPPSRAASSSPPHIQQLRPRRTRKRFDLPLLFRVETEAVEVLACPDSGSDDNIMSENFVKALGLHIGQIFDKTKHFSLANGKRIDAVGQVSARFSFALGSSPEGLLPECVFYVFSSLAVSVIMGMEFLQQTETLTKHTDRMIEQLVPSMQALRVNSIGKPKQNLICRLGTYTGLASPDTGSDLDLVSPDFARSRAFNILPAQETLQFADCTIGYTSGVIHAAFSVGQLDDCQGFIPKGGALVLEFHVLDNLTTDILLGQETIEALDIFNEHADSMIPSIPSLGQSDVNIIRHIGAFEAVCSRTWSKLRNKDKDETPVTDRDLATATQRENARLDTTRSDTSSDLRSTAYRCEFSGCTAAPFMTQYLLNSHAYVHSASRPHFCPVSGCSRSEGGKGFRRKIEMIRHGLVHESPGYVCPFCPDREHKYPRPDNLQRHVRVHHMDKDFDDPLLREVLSSRPDGPNRGRRRPGVPVLVD</sequence>
<dbReference type="SUPFAM" id="SSF57667">
    <property type="entry name" value="beta-beta-alpha zinc fingers"/>
    <property type="match status" value="1"/>
</dbReference>
<dbReference type="GO" id="GO:0006357">
    <property type="term" value="P:regulation of transcription by RNA polymerase II"/>
    <property type="evidence" value="ECO:0007669"/>
    <property type="project" value="TreeGrafter"/>
</dbReference>
<evidence type="ECO:0000313" key="3">
    <source>
        <dbReference type="EMBL" id="KAH7349321.1"/>
    </source>
</evidence>
<evidence type="ECO:0000313" key="4">
    <source>
        <dbReference type="Proteomes" id="UP000813385"/>
    </source>
</evidence>
<dbReference type="OrthoDB" id="6079484at2759"/>
<dbReference type="SMART" id="SM00355">
    <property type="entry name" value="ZnF_C2H2"/>
    <property type="match status" value="3"/>
</dbReference>
<dbReference type="Gene3D" id="2.40.70.10">
    <property type="entry name" value="Acid Proteases"/>
    <property type="match status" value="1"/>
</dbReference>